<dbReference type="Gene3D" id="3.40.50.140">
    <property type="match status" value="1"/>
</dbReference>
<dbReference type="Gene3D" id="3.30.65.10">
    <property type="entry name" value="Bacterial Topoisomerase I, domain 1"/>
    <property type="match status" value="1"/>
</dbReference>
<dbReference type="SMART" id="SM00437">
    <property type="entry name" value="TOP1Ac"/>
    <property type="match status" value="1"/>
</dbReference>
<dbReference type="InterPro" id="IPR006171">
    <property type="entry name" value="TOPRIM_dom"/>
</dbReference>
<keyword evidence="6" id="KW-0863">Zinc-finger</keyword>
<evidence type="ECO:0000313" key="17">
    <source>
        <dbReference type="Proteomes" id="UP000283569"/>
    </source>
</evidence>
<comment type="similarity">
    <text evidence="2 12">Belongs to the type IA topoisomerase family.</text>
</comment>
<feature type="domain" description="Toprim" evidence="14">
    <location>
        <begin position="79"/>
        <end position="210"/>
    </location>
</feature>
<feature type="domain" description="Topo IA-type catalytic" evidence="15">
    <location>
        <begin position="227"/>
        <end position="679"/>
    </location>
</feature>
<dbReference type="EC" id="5.6.2.1" evidence="3 12"/>
<organism evidence="16 17">
    <name type="scientific">Gibberella intermedia</name>
    <name type="common">Bulb rot disease fungus</name>
    <name type="synonym">Fusarium proliferatum</name>
    <dbReference type="NCBI Taxonomy" id="948311"/>
    <lineage>
        <taxon>Eukaryota</taxon>
        <taxon>Fungi</taxon>
        <taxon>Dikarya</taxon>
        <taxon>Ascomycota</taxon>
        <taxon>Pezizomycotina</taxon>
        <taxon>Sordariomycetes</taxon>
        <taxon>Hypocreomycetidae</taxon>
        <taxon>Hypocreales</taxon>
        <taxon>Nectriaceae</taxon>
        <taxon>Fusarium</taxon>
        <taxon>Fusarium fujikuroi species complex</taxon>
    </lineage>
</organism>
<protein>
    <recommendedName>
        <fullName evidence="3 12">DNA topoisomerase</fullName>
        <ecNumber evidence="3 12">5.6.2.1</ecNumber>
    </recommendedName>
</protein>
<evidence type="ECO:0000256" key="2">
    <source>
        <dbReference type="ARBA" id="ARBA00009446"/>
    </source>
</evidence>
<evidence type="ECO:0000313" key="16">
    <source>
        <dbReference type="EMBL" id="RKL22939.1"/>
    </source>
</evidence>
<keyword evidence="8" id="KW-0460">Magnesium</keyword>
<dbReference type="InterPro" id="IPR023405">
    <property type="entry name" value="Topo_IA_core_domain"/>
</dbReference>
<dbReference type="Proteomes" id="UP000283569">
    <property type="component" value="Unassembled WGS sequence"/>
</dbReference>
<dbReference type="Pfam" id="PF01751">
    <property type="entry name" value="Toprim"/>
    <property type="match status" value="1"/>
</dbReference>
<evidence type="ECO:0000256" key="11">
    <source>
        <dbReference type="ARBA" id="ARBA00023235"/>
    </source>
</evidence>
<dbReference type="PRINTS" id="PR00417">
    <property type="entry name" value="PRTPISMRASEI"/>
</dbReference>
<dbReference type="PANTHER" id="PTHR11390">
    <property type="entry name" value="PROKARYOTIC DNA TOPOISOMERASE"/>
    <property type="match status" value="1"/>
</dbReference>
<dbReference type="SUPFAM" id="SSF57783">
    <property type="entry name" value="Zinc beta-ribbon"/>
    <property type="match status" value="1"/>
</dbReference>
<dbReference type="InterPro" id="IPR023406">
    <property type="entry name" value="Topo_IA_AS"/>
</dbReference>
<comment type="function">
    <text evidence="12">Introduces a single-strand break via transesterification at a target site in duplex DNA. Releases the supercoiling and torsional tension of DNA introduced during the DNA replication and transcription by transiently cleaving and rejoining one strand of the DNA duplex. The scissile phosphodiester is attacked by the catalytic tyrosine of the enzyme, resulting in the formation of a DNA-(5'-phosphotyrosyl)-enzyme intermediate and the expulsion of a 3'-OH DNA strand.</text>
</comment>
<comment type="catalytic activity">
    <reaction evidence="1 12">
        <text>ATP-independent breakage of single-stranded DNA, followed by passage and rejoining.</text>
        <dbReference type="EC" id="5.6.2.1"/>
    </reaction>
</comment>
<dbReference type="EMBL" id="MRDB01000113">
    <property type="protein sequence ID" value="RKL22939.1"/>
    <property type="molecule type" value="Genomic_DNA"/>
</dbReference>
<dbReference type="Pfam" id="PF01131">
    <property type="entry name" value="Topoisom_bac"/>
    <property type="match status" value="1"/>
</dbReference>
<dbReference type="InterPro" id="IPR013826">
    <property type="entry name" value="Topo_IA_cen_sub3"/>
</dbReference>
<dbReference type="SMART" id="SM00493">
    <property type="entry name" value="TOPRIM"/>
    <property type="match status" value="1"/>
</dbReference>
<dbReference type="SUPFAM" id="SSF56712">
    <property type="entry name" value="Prokaryotic type I DNA topoisomerase"/>
    <property type="match status" value="1"/>
</dbReference>
<accession>A0A420S120</accession>
<evidence type="ECO:0000256" key="7">
    <source>
        <dbReference type="ARBA" id="ARBA00022833"/>
    </source>
</evidence>
<dbReference type="PROSITE" id="PS50880">
    <property type="entry name" value="TOPRIM"/>
    <property type="match status" value="1"/>
</dbReference>
<dbReference type="NCBIfam" id="TIGR01056">
    <property type="entry name" value="topB"/>
    <property type="match status" value="1"/>
</dbReference>
<dbReference type="GO" id="GO:0003677">
    <property type="term" value="F:DNA binding"/>
    <property type="evidence" value="ECO:0007669"/>
    <property type="project" value="UniProtKB-KW"/>
</dbReference>
<keyword evidence="10 12" id="KW-0238">DNA-binding</keyword>
<dbReference type="PANTHER" id="PTHR11390:SF21">
    <property type="entry name" value="DNA TOPOISOMERASE 3-ALPHA"/>
    <property type="match status" value="1"/>
</dbReference>
<dbReference type="PROSITE" id="PS52039">
    <property type="entry name" value="TOPO_IA_2"/>
    <property type="match status" value="1"/>
</dbReference>
<dbReference type="InterPro" id="IPR000380">
    <property type="entry name" value="Topo_IA"/>
</dbReference>
<dbReference type="NCBIfam" id="NF005829">
    <property type="entry name" value="PRK07726.1"/>
    <property type="match status" value="1"/>
</dbReference>
<evidence type="ECO:0000256" key="10">
    <source>
        <dbReference type="ARBA" id="ARBA00023125"/>
    </source>
</evidence>
<keyword evidence="11 12" id="KW-0413">Isomerase</keyword>
<dbReference type="CDD" id="cd03362">
    <property type="entry name" value="TOPRIM_TopoIA_TopoIII"/>
    <property type="match status" value="1"/>
</dbReference>
<dbReference type="InterPro" id="IPR013498">
    <property type="entry name" value="Topo_IA_Znf"/>
</dbReference>
<sequence>MHQLSPGDSSMVFHRVPAALPKRRSRCASRCGQLVLLRQRIARRSQSGVCANRLPCCRRPLARPSWGHPINRTFRGGFMRVYLCEKPSQGKDIARVLGAGQRGKGYYSGAGVIVTWCIGHLVEAVPPEGYGEQYKRWAIEQLPILPQRWRVEPKAATAAQFKVVQQLVAKAGELVIATDADREGEMIAREIIELCSYRGPIQRLWLSALNDASIRKALGALKPSAETLPLYFSALARSRADWLIGMNLSRLFTLLGRRAGYNGVLSVGRVQTPTLKLVVDRDREIARFVSVPFWAIEVALSHAGQSFVASWTPPQGSTDDAGRCLQQPAAQQAAERLRATGAAKVLSVETERVREGPPLPFDLGTLQEVCSKQLGLDVQETLDIAQALYETHKATTYPRSDSGYLPESMLAEVPAVLDSLVKTDPSLRPLIDRLDRQQRSRAWNDGKVTAHHGIIPTLEPANLSAMSEKELAVYRLIRAHYVAQFLPHHEFDRTVAQLTCGGQSLLAVGKQIAVAGWRQVLAAPEPEDGDGEDAQRGQVLPALCAGASCQVGQVELKALKTLPPKPYTQGELVKAMKGVAKLVTDPRLKQKLKDTTGIGTEATRANIISGLLARGYLLKKGRAIRASDAAFTLIDAVPEAIADPGTTAVWEQALDMIEAGQMTLDTFIVKQSSWVTQLVQQYRGASLDLKLPPAPSCPQCGAPMRQRSGKSGAFWSCSRYPDCKATQPIEEAAASKRGASSPRRRRPKAS</sequence>
<evidence type="ECO:0000256" key="12">
    <source>
        <dbReference type="RuleBase" id="RU362092"/>
    </source>
</evidence>
<dbReference type="Gene3D" id="1.10.290.10">
    <property type="entry name" value="Topoisomerase I, domain 4"/>
    <property type="match status" value="1"/>
</dbReference>
<dbReference type="InterPro" id="IPR034144">
    <property type="entry name" value="TOPRIM_TopoIII"/>
</dbReference>
<evidence type="ECO:0000256" key="3">
    <source>
        <dbReference type="ARBA" id="ARBA00012891"/>
    </source>
</evidence>
<dbReference type="GO" id="GO:0003917">
    <property type="term" value="F:DNA topoisomerase type I (single strand cut, ATP-independent) activity"/>
    <property type="evidence" value="ECO:0007669"/>
    <property type="project" value="UniProtKB-EC"/>
</dbReference>
<evidence type="ECO:0000256" key="4">
    <source>
        <dbReference type="ARBA" id="ARBA00022723"/>
    </source>
</evidence>
<evidence type="ECO:0000256" key="13">
    <source>
        <dbReference type="SAM" id="MobiDB-lite"/>
    </source>
</evidence>
<dbReference type="FunFam" id="1.10.290.10:FF:000004">
    <property type="entry name" value="DNA topoisomerase 3"/>
    <property type="match status" value="1"/>
</dbReference>
<dbReference type="InterPro" id="IPR013497">
    <property type="entry name" value="Topo_IA_cen"/>
</dbReference>
<dbReference type="InterPro" id="IPR005738">
    <property type="entry name" value="TopoIII"/>
</dbReference>
<dbReference type="GO" id="GO:0008270">
    <property type="term" value="F:zinc ion binding"/>
    <property type="evidence" value="ECO:0007669"/>
    <property type="project" value="UniProtKB-KW"/>
</dbReference>
<dbReference type="InterPro" id="IPR003601">
    <property type="entry name" value="Topo_IA_2"/>
</dbReference>
<evidence type="ECO:0000256" key="9">
    <source>
        <dbReference type="ARBA" id="ARBA00023029"/>
    </source>
</evidence>
<dbReference type="GO" id="GO:0006310">
    <property type="term" value="P:DNA recombination"/>
    <property type="evidence" value="ECO:0007669"/>
    <property type="project" value="TreeGrafter"/>
</dbReference>
<dbReference type="SMART" id="SM00436">
    <property type="entry name" value="TOP1Bc"/>
    <property type="match status" value="1"/>
</dbReference>
<dbReference type="InterPro" id="IPR013824">
    <property type="entry name" value="Topo_IA_cen_sub1"/>
</dbReference>
<dbReference type="CDD" id="cd00186">
    <property type="entry name" value="TOP1Ac"/>
    <property type="match status" value="1"/>
</dbReference>
<dbReference type="InterPro" id="IPR003602">
    <property type="entry name" value="Topo_IA_DNA-bd_dom"/>
</dbReference>
<reference evidence="16 17" key="1">
    <citation type="journal article" date="2018" name="Sci. Rep.">
        <title>Characterisation of pathogen-specific regions and novel effector candidates in Fusarium oxysporum f. sp. cepae.</title>
        <authorList>
            <person name="Armitage A.D."/>
            <person name="Taylor A."/>
            <person name="Sobczyk M.K."/>
            <person name="Baxter L."/>
            <person name="Greenfield B.P."/>
            <person name="Bates H.J."/>
            <person name="Wilson F."/>
            <person name="Jackson A.C."/>
            <person name="Ott S."/>
            <person name="Harrison R.J."/>
            <person name="Clarkson J.P."/>
        </authorList>
    </citation>
    <scope>NUCLEOTIDE SEQUENCE [LARGE SCALE GENOMIC DNA]</scope>
    <source>
        <strain evidence="16 17">Fp_A8</strain>
    </source>
</reference>
<dbReference type="Pfam" id="PF01396">
    <property type="entry name" value="Zn_ribbon_Top1"/>
    <property type="match status" value="1"/>
</dbReference>
<dbReference type="AlphaFoldDB" id="A0A420S120"/>
<evidence type="ECO:0000256" key="8">
    <source>
        <dbReference type="ARBA" id="ARBA00022842"/>
    </source>
</evidence>
<feature type="region of interest" description="Disordered" evidence="13">
    <location>
        <begin position="729"/>
        <end position="750"/>
    </location>
</feature>
<proteinExistence type="inferred from homology"/>
<dbReference type="Gene3D" id="1.10.460.10">
    <property type="entry name" value="Topoisomerase I, domain 2"/>
    <property type="match status" value="1"/>
</dbReference>
<keyword evidence="5" id="KW-0677">Repeat</keyword>
<evidence type="ECO:0000256" key="1">
    <source>
        <dbReference type="ARBA" id="ARBA00000213"/>
    </source>
</evidence>
<evidence type="ECO:0000259" key="15">
    <source>
        <dbReference type="PROSITE" id="PS52039"/>
    </source>
</evidence>
<evidence type="ECO:0000256" key="6">
    <source>
        <dbReference type="ARBA" id="ARBA00022771"/>
    </source>
</evidence>
<dbReference type="GO" id="GO:0006281">
    <property type="term" value="P:DNA repair"/>
    <property type="evidence" value="ECO:0007669"/>
    <property type="project" value="TreeGrafter"/>
</dbReference>
<dbReference type="Gene3D" id="2.70.20.10">
    <property type="entry name" value="Topoisomerase I, domain 3"/>
    <property type="match status" value="1"/>
</dbReference>
<evidence type="ECO:0000259" key="14">
    <source>
        <dbReference type="PROSITE" id="PS50880"/>
    </source>
</evidence>
<keyword evidence="9 12" id="KW-0799">Topoisomerase</keyword>
<dbReference type="GO" id="GO:0005694">
    <property type="term" value="C:chromosome"/>
    <property type="evidence" value="ECO:0007669"/>
    <property type="project" value="InterPro"/>
</dbReference>
<keyword evidence="7" id="KW-0862">Zinc</keyword>
<gene>
    <name evidence="16" type="ORF">BFJ72_g14590</name>
</gene>
<comment type="caution">
    <text evidence="16">The sequence shown here is derived from an EMBL/GenBank/DDBJ whole genome shotgun (WGS) entry which is preliminary data.</text>
</comment>
<dbReference type="PROSITE" id="PS00396">
    <property type="entry name" value="TOPO_IA_1"/>
    <property type="match status" value="1"/>
</dbReference>
<dbReference type="InterPro" id="IPR013825">
    <property type="entry name" value="Topo_IA_cen_sub2"/>
</dbReference>
<keyword evidence="4" id="KW-0479">Metal-binding</keyword>
<name>A0A420S120_GIBIN</name>
<evidence type="ECO:0000256" key="5">
    <source>
        <dbReference type="ARBA" id="ARBA00022737"/>
    </source>
</evidence>
<dbReference type="GO" id="GO:0006265">
    <property type="term" value="P:DNA topological change"/>
    <property type="evidence" value="ECO:0007669"/>
    <property type="project" value="InterPro"/>
</dbReference>